<dbReference type="AlphaFoldDB" id="A0A9D1PAF9"/>
<gene>
    <name evidence="4" type="ORF">IAA64_11765</name>
</gene>
<dbReference type="PANTHER" id="PTHR34295:SF1">
    <property type="entry name" value="BIOTIN TRANSPORTER BIOY"/>
    <property type="match status" value="1"/>
</dbReference>
<dbReference type="Gene3D" id="1.10.1760.20">
    <property type="match status" value="1"/>
</dbReference>
<dbReference type="GO" id="GO:0005886">
    <property type="term" value="C:plasma membrane"/>
    <property type="evidence" value="ECO:0007669"/>
    <property type="project" value="UniProtKB-SubCell"/>
</dbReference>
<keyword evidence="3" id="KW-0812">Transmembrane</keyword>
<keyword evidence="3" id="KW-1133">Transmembrane helix</keyword>
<dbReference type="InterPro" id="IPR003784">
    <property type="entry name" value="BioY"/>
</dbReference>
<evidence type="ECO:0000256" key="3">
    <source>
        <dbReference type="SAM" id="Phobius"/>
    </source>
</evidence>
<evidence type="ECO:0000313" key="5">
    <source>
        <dbReference type="Proteomes" id="UP000886884"/>
    </source>
</evidence>
<feature type="transmembrane region" description="Helical" evidence="3">
    <location>
        <begin position="125"/>
        <end position="151"/>
    </location>
</feature>
<evidence type="ECO:0000256" key="1">
    <source>
        <dbReference type="ARBA" id="ARBA00010692"/>
    </source>
</evidence>
<keyword evidence="2 3" id="KW-0472">Membrane</keyword>
<organism evidence="4 5">
    <name type="scientific">Candidatus Ornithocaccomicrobium faecavium</name>
    <dbReference type="NCBI Taxonomy" id="2840890"/>
    <lineage>
        <taxon>Bacteria</taxon>
        <taxon>Bacillati</taxon>
        <taxon>Bacillota</taxon>
        <taxon>Clostridia</taxon>
        <taxon>Candidatus Ornithocaccomicrobium</taxon>
    </lineage>
</organism>
<proteinExistence type="inferred from homology"/>
<dbReference type="PIRSF" id="PIRSF016661">
    <property type="entry name" value="BioY"/>
    <property type="match status" value="1"/>
</dbReference>
<dbReference type="EMBL" id="DVOT01000213">
    <property type="protein sequence ID" value="HIV28643.1"/>
    <property type="molecule type" value="Genomic_DNA"/>
</dbReference>
<feature type="transmembrane region" description="Helical" evidence="3">
    <location>
        <begin position="37"/>
        <end position="59"/>
    </location>
</feature>
<feature type="transmembrane region" description="Helical" evidence="3">
    <location>
        <begin position="12"/>
        <end position="30"/>
    </location>
</feature>
<feature type="transmembrane region" description="Helical" evidence="3">
    <location>
        <begin position="65"/>
        <end position="82"/>
    </location>
</feature>
<comment type="similarity">
    <text evidence="1 2">Belongs to the BioY family.</text>
</comment>
<dbReference type="PANTHER" id="PTHR34295">
    <property type="entry name" value="BIOTIN TRANSPORTER BIOY"/>
    <property type="match status" value="1"/>
</dbReference>
<comment type="subcellular location">
    <subcellularLocation>
        <location evidence="2">Cell membrane</location>
        <topology evidence="2">Multi-pass membrane protein</topology>
    </subcellularLocation>
</comment>
<reference evidence="4" key="2">
    <citation type="journal article" date="2021" name="PeerJ">
        <title>Extensive microbial diversity within the chicken gut microbiome revealed by metagenomics and culture.</title>
        <authorList>
            <person name="Gilroy R."/>
            <person name="Ravi A."/>
            <person name="Getino M."/>
            <person name="Pursley I."/>
            <person name="Horton D.L."/>
            <person name="Alikhan N.F."/>
            <person name="Baker D."/>
            <person name="Gharbi K."/>
            <person name="Hall N."/>
            <person name="Watson M."/>
            <person name="Adriaenssens E.M."/>
            <person name="Foster-Nyarko E."/>
            <person name="Jarju S."/>
            <person name="Secka A."/>
            <person name="Antonio M."/>
            <person name="Oren A."/>
            <person name="Chaudhuri R.R."/>
            <person name="La Ragione R."/>
            <person name="Hildebrand F."/>
            <person name="Pallen M.J."/>
        </authorList>
    </citation>
    <scope>NUCLEOTIDE SEQUENCE</scope>
    <source>
        <strain evidence="4">CHK183-6373</strain>
    </source>
</reference>
<dbReference type="Proteomes" id="UP000886884">
    <property type="component" value="Unassembled WGS sequence"/>
</dbReference>
<evidence type="ECO:0000256" key="2">
    <source>
        <dbReference type="PIRNR" id="PIRNR016661"/>
    </source>
</evidence>
<keyword evidence="2" id="KW-1003">Cell membrane</keyword>
<reference evidence="4" key="1">
    <citation type="submission" date="2020-10" db="EMBL/GenBank/DDBJ databases">
        <authorList>
            <person name="Gilroy R."/>
        </authorList>
    </citation>
    <scope>NUCLEOTIDE SEQUENCE</scope>
    <source>
        <strain evidence="4">CHK183-6373</strain>
    </source>
</reference>
<keyword evidence="2" id="KW-0813">Transport</keyword>
<dbReference type="Pfam" id="PF02632">
    <property type="entry name" value="BioY"/>
    <property type="match status" value="1"/>
</dbReference>
<dbReference type="GO" id="GO:0015225">
    <property type="term" value="F:biotin transmembrane transporter activity"/>
    <property type="evidence" value="ECO:0007669"/>
    <property type="project" value="UniProtKB-UniRule"/>
</dbReference>
<accession>A0A9D1PAF9</accession>
<name>A0A9D1PAF9_9FIRM</name>
<evidence type="ECO:0000313" key="4">
    <source>
        <dbReference type="EMBL" id="HIV28643.1"/>
    </source>
</evidence>
<comment type="caution">
    <text evidence="4">The sequence shown here is derived from an EMBL/GenBank/DDBJ whole genome shotgun (WGS) entry which is preliminary data.</text>
</comment>
<sequence>MGAFLRVPVPLVPFTLQYLFTALAGLLLGAKKGCAAVCAYILLGLLGFPVFAQGGGIGYIFEPSFGYLIGFALGAYATGKVAGHTARPSFARLLAANLCGLAIVYLAGLAYCYCIRNFYLASPLGLWPLLLYGLVLAIPGDIALCVLAALLGKRLLPRITNGKDRKS</sequence>
<protein>
    <recommendedName>
        <fullName evidence="2">Biotin transporter</fullName>
    </recommendedName>
</protein>
<feature type="transmembrane region" description="Helical" evidence="3">
    <location>
        <begin position="94"/>
        <end position="119"/>
    </location>
</feature>